<dbReference type="GO" id="GO:0006355">
    <property type="term" value="P:regulation of DNA-templated transcription"/>
    <property type="evidence" value="ECO:0007669"/>
    <property type="project" value="InterPro"/>
</dbReference>
<feature type="domain" description="Response regulatory" evidence="4">
    <location>
        <begin position="354"/>
        <end position="470"/>
    </location>
</feature>
<evidence type="ECO:0000256" key="2">
    <source>
        <dbReference type="PROSITE-ProRule" id="PRU00169"/>
    </source>
</evidence>
<dbReference type="eggNOG" id="COG3706">
    <property type="taxonomic scope" value="Bacteria"/>
</dbReference>
<dbReference type="CDD" id="cd00156">
    <property type="entry name" value="REC"/>
    <property type="match status" value="1"/>
</dbReference>
<dbReference type="CDD" id="cd01949">
    <property type="entry name" value="GGDEF"/>
    <property type="match status" value="1"/>
</dbReference>
<feature type="domain" description="GGDEF" evidence="5">
    <location>
        <begin position="509"/>
        <end position="629"/>
    </location>
</feature>
<dbReference type="InterPro" id="IPR039420">
    <property type="entry name" value="WalR-like"/>
</dbReference>
<dbReference type="PANTHER" id="PTHR48111">
    <property type="entry name" value="REGULATOR OF RPOS"/>
    <property type="match status" value="1"/>
</dbReference>
<evidence type="ECO:0000313" key="7">
    <source>
        <dbReference type="EMBL" id="AGY59130.1"/>
    </source>
</evidence>
<dbReference type="InterPro" id="IPR011006">
    <property type="entry name" value="CheY-like_superfamily"/>
</dbReference>
<dbReference type="SMART" id="SM00862">
    <property type="entry name" value="Trans_reg_C"/>
    <property type="match status" value="1"/>
</dbReference>
<dbReference type="SUPFAM" id="SSF55073">
    <property type="entry name" value="Nucleotide cyclase"/>
    <property type="match status" value="1"/>
</dbReference>
<dbReference type="HOGENOM" id="CLU_000445_11_38_3"/>
<dbReference type="eggNOG" id="COG0745">
    <property type="taxonomic scope" value="Bacteria"/>
</dbReference>
<keyword evidence="8" id="KW-1185">Reference proteome</keyword>
<dbReference type="Gene3D" id="1.10.10.10">
    <property type="entry name" value="Winged helix-like DNA-binding domain superfamily/Winged helix DNA-binding domain"/>
    <property type="match status" value="1"/>
</dbReference>
<name>U5QN67_GLOK1</name>
<dbReference type="InterPro" id="IPR001867">
    <property type="entry name" value="OmpR/PhoB-type_DNA-bd"/>
</dbReference>
<accession>U5QN67</accession>
<dbReference type="OrthoDB" id="442759at2"/>
<feature type="modified residue" description="4-aspartylphosphate" evidence="2">
    <location>
        <position position="403"/>
    </location>
</feature>
<dbReference type="PROSITE" id="PS50887">
    <property type="entry name" value="GGDEF"/>
    <property type="match status" value="1"/>
</dbReference>
<dbReference type="Pfam" id="PF01627">
    <property type="entry name" value="Hpt"/>
    <property type="match status" value="1"/>
</dbReference>
<gene>
    <name evidence="7" type="ORF">GKIL_2884</name>
</gene>
<dbReference type="InterPro" id="IPR029787">
    <property type="entry name" value="Nucleotide_cyclase"/>
</dbReference>
<dbReference type="InterPro" id="IPR036641">
    <property type="entry name" value="HPT_dom_sf"/>
</dbReference>
<dbReference type="CDD" id="cd00383">
    <property type="entry name" value="trans_reg_C"/>
    <property type="match status" value="1"/>
</dbReference>
<dbReference type="AlphaFoldDB" id="U5QN67"/>
<dbReference type="PATRIC" id="fig|1183438.3.peg.2842"/>
<dbReference type="EMBL" id="CP003587">
    <property type="protein sequence ID" value="AGY59130.1"/>
    <property type="molecule type" value="Genomic_DNA"/>
</dbReference>
<evidence type="ECO:0000313" key="8">
    <source>
        <dbReference type="Proteomes" id="UP000017396"/>
    </source>
</evidence>
<feature type="modified residue" description="4-aspartylphosphate" evidence="2">
    <location>
        <position position="51"/>
    </location>
</feature>
<dbReference type="Pfam" id="PF00990">
    <property type="entry name" value="GGDEF"/>
    <property type="match status" value="1"/>
</dbReference>
<feature type="domain" description="Response regulatory" evidence="4">
    <location>
        <begin position="2"/>
        <end position="116"/>
    </location>
</feature>
<dbReference type="PANTHER" id="PTHR48111:SF15">
    <property type="entry name" value="OMPR SUBFAMILY"/>
    <property type="match status" value="1"/>
</dbReference>
<dbReference type="InterPro" id="IPR008207">
    <property type="entry name" value="Sig_transdc_His_kin_Hpt_dom"/>
</dbReference>
<dbReference type="STRING" id="1183438.GKIL_2884"/>
<dbReference type="RefSeq" id="WP_023174358.1">
    <property type="nucleotide sequence ID" value="NC_022600.1"/>
</dbReference>
<evidence type="ECO:0000256" key="3">
    <source>
        <dbReference type="PROSITE-ProRule" id="PRU01091"/>
    </source>
</evidence>
<evidence type="ECO:0000259" key="4">
    <source>
        <dbReference type="PROSITE" id="PS50110"/>
    </source>
</evidence>
<dbReference type="SMART" id="SM00448">
    <property type="entry name" value="REC"/>
    <property type="match status" value="2"/>
</dbReference>
<keyword evidence="1 3" id="KW-0238">DNA-binding</keyword>
<dbReference type="Pfam" id="PF00072">
    <property type="entry name" value="Response_reg"/>
    <property type="match status" value="2"/>
</dbReference>
<dbReference type="Gene3D" id="3.40.50.2300">
    <property type="match status" value="2"/>
</dbReference>
<dbReference type="GO" id="GO:0032993">
    <property type="term" value="C:protein-DNA complex"/>
    <property type="evidence" value="ECO:0007669"/>
    <property type="project" value="TreeGrafter"/>
</dbReference>
<evidence type="ECO:0000259" key="6">
    <source>
        <dbReference type="PROSITE" id="PS51755"/>
    </source>
</evidence>
<sequence>MRILLIEDDDVLAKVLSQALAAQHWVVDLATDGHSGGDYALGAPYDLILMDVGLPGLDGIRLCRKLREAGCGTPILLMTARDAPSERIRGLDAGADDYVSKPLDIEELRARIRALLRRSEAQRSPILQVEKLRLDPRSCEVHYGEKGLCLTPKEYSLLELLMRHPERVFSRGEIVEHLWSFDDPPLEESVKAHVKGLRQKLKAAGAVDWIENIYALGYRLHPHIQAAAATAATAQERYRQEMAGLWERYRDLMAERQAVLQEAATVLVEQGQIPEALRQQAAQAAHKLAGTLGMFERDAGSDLARQVEQMLEAKKLEPQLAQLVEQLGTCITGDAAALALPRPAARPRGAAEIGVLVVDDDPIFLAALPPMLAPWGICTSTLADARQFWEVLGTVAPDLVILDVEMPHQDGISLCRAIRENPDWQSLPVLFLTAHRDWQTIQRLFAVGADDYVSKPVVGAELLSRITSRLERLRLLAALSAKDPLSGLANQLHSSRILEAQIHKARAGQPFCLAILAIAGLRRVHLAHGHAAGRQILQRWGRLLPSTLSGDDILGYWGEGEFVVGLAMQRAQAEAHLALAIKALQLQVYTGADGGTFQVHFSCSIAEYPGDGLSVQSLYRSAATSVQRS</sequence>
<reference evidence="7 8" key="1">
    <citation type="journal article" date="2013" name="PLoS ONE">
        <title>Cultivation and Complete Genome Sequencing of Gloeobacter kilaueensis sp. nov., from a Lava Cave in Kilauea Caldera, Hawai'i.</title>
        <authorList>
            <person name="Saw J.H."/>
            <person name="Schatz M."/>
            <person name="Brown M.V."/>
            <person name="Kunkel D.D."/>
            <person name="Foster J.S."/>
            <person name="Shick H."/>
            <person name="Christensen S."/>
            <person name="Hou S."/>
            <person name="Wan X."/>
            <person name="Donachie S.P."/>
        </authorList>
    </citation>
    <scope>NUCLEOTIDE SEQUENCE [LARGE SCALE GENOMIC DNA]</scope>
    <source>
        <strain evidence="8">JS</strain>
    </source>
</reference>
<dbReference type="InterPro" id="IPR001789">
    <property type="entry name" value="Sig_transdc_resp-reg_receiver"/>
</dbReference>
<dbReference type="GO" id="GO:0005829">
    <property type="term" value="C:cytosol"/>
    <property type="evidence" value="ECO:0007669"/>
    <property type="project" value="TreeGrafter"/>
</dbReference>
<feature type="domain" description="OmpR/PhoB-type" evidence="6">
    <location>
        <begin position="124"/>
        <end position="222"/>
    </location>
</feature>
<dbReference type="SUPFAM" id="SSF52172">
    <property type="entry name" value="CheY-like"/>
    <property type="match status" value="2"/>
</dbReference>
<keyword evidence="2" id="KW-0597">Phosphoprotein</keyword>
<organism evidence="7 8">
    <name type="scientific">Gloeobacter kilaueensis (strain ATCC BAA-2537 / CCAP 1431/1 / ULC 316 / JS1)</name>
    <dbReference type="NCBI Taxonomy" id="1183438"/>
    <lineage>
        <taxon>Bacteria</taxon>
        <taxon>Bacillati</taxon>
        <taxon>Cyanobacteriota</taxon>
        <taxon>Cyanophyceae</taxon>
        <taxon>Gloeobacterales</taxon>
        <taxon>Gloeobacteraceae</taxon>
        <taxon>Gloeobacter</taxon>
    </lineage>
</organism>
<dbReference type="GO" id="GO:0000156">
    <property type="term" value="F:phosphorelay response regulator activity"/>
    <property type="evidence" value="ECO:0007669"/>
    <property type="project" value="TreeGrafter"/>
</dbReference>
<dbReference type="Gene3D" id="6.10.250.690">
    <property type="match status" value="1"/>
</dbReference>
<dbReference type="GO" id="GO:0000976">
    <property type="term" value="F:transcription cis-regulatory region binding"/>
    <property type="evidence" value="ECO:0007669"/>
    <property type="project" value="TreeGrafter"/>
</dbReference>
<evidence type="ECO:0000259" key="5">
    <source>
        <dbReference type="PROSITE" id="PS50887"/>
    </source>
</evidence>
<dbReference type="PROSITE" id="PS51755">
    <property type="entry name" value="OMPR_PHOB"/>
    <property type="match status" value="1"/>
</dbReference>
<evidence type="ECO:0000256" key="1">
    <source>
        <dbReference type="ARBA" id="ARBA00023125"/>
    </source>
</evidence>
<dbReference type="PROSITE" id="PS50110">
    <property type="entry name" value="RESPONSE_REGULATORY"/>
    <property type="match status" value="2"/>
</dbReference>
<protein>
    <submittedName>
        <fullName evidence="7">Two component transcriptional regulator, winged helix family</fullName>
    </submittedName>
</protein>
<dbReference type="CDD" id="cd19935">
    <property type="entry name" value="REC_OmpR_CusR-like"/>
    <property type="match status" value="1"/>
</dbReference>
<dbReference type="SMART" id="SM00267">
    <property type="entry name" value="GGDEF"/>
    <property type="match status" value="1"/>
</dbReference>
<dbReference type="NCBIfam" id="TIGR00254">
    <property type="entry name" value="GGDEF"/>
    <property type="match status" value="1"/>
</dbReference>
<dbReference type="Proteomes" id="UP000017396">
    <property type="component" value="Chromosome"/>
</dbReference>
<dbReference type="Gene3D" id="3.30.70.270">
    <property type="match status" value="1"/>
</dbReference>
<dbReference type="KEGG" id="glj:GKIL_2884"/>
<proteinExistence type="predicted"/>
<dbReference type="SUPFAM" id="SSF47226">
    <property type="entry name" value="Histidine-containing phosphotransfer domain, HPT domain"/>
    <property type="match status" value="1"/>
</dbReference>
<dbReference type="InterPro" id="IPR043128">
    <property type="entry name" value="Rev_trsase/Diguanyl_cyclase"/>
</dbReference>
<dbReference type="InterPro" id="IPR036388">
    <property type="entry name" value="WH-like_DNA-bd_sf"/>
</dbReference>
<dbReference type="InterPro" id="IPR000160">
    <property type="entry name" value="GGDEF_dom"/>
</dbReference>
<dbReference type="Pfam" id="PF00486">
    <property type="entry name" value="Trans_reg_C"/>
    <property type="match status" value="1"/>
</dbReference>
<feature type="DNA-binding region" description="OmpR/PhoB-type" evidence="3">
    <location>
        <begin position="124"/>
        <end position="222"/>
    </location>
</feature>